<proteinExistence type="predicted"/>
<comment type="caution">
    <text evidence="2">The sequence shown here is derived from an EMBL/GenBank/DDBJ whole genome shotgun (WGS) entry which is preliminary data.</text>
</comment>
<protein>
    <recommendedName>
        <fullName evidence="1">Cyanophage baseplate Pam3 plug gp18 domain-containing protein</fullName>
    </recommendedName>
</protein>
<organism evidence="2 3">
    <name type="scientific">Gluconobacter vitians</name>
    <dbReference type="NCBI Taxonomy" id="2728102"/>
    <lineage>
        <taxon>Bacteria</taxon>
        <taxon>Pseudomonadati</taxon>
        <taxon>Pseudomonadota</taxon>
        <taxon>Alphaproteobacteria</taxon>
        <taxon>Acetobacterales</taxon>
        <taxon>Acetobacteraceae</taxon>
        <taxon>Gluconobacter</taxon>
    </lineage>
</organism>
<dbReference type="Pfam" id="PF22479">
    <property type="entry name" value="Pam3_gp18"/>
    <property type="match status" value="1"/>
</dbReference>
<keyword evidence="3" id="KW-1185">Reference proteome</keyword>
<accession>A0ABR9Y2K5</accession>
<dbReference type="InterPro" id="IPR054252">
    <property type="entry name" value="Pam3_gp18"/>
</dbReference>
<dbReference type="EMBL" id="JABCQG010000003">
    <property type="protein sequence ID" value="MBF0858159.1"/>
    <property type="molecule type" value="Genomic_DNA"/>
</dbReference>
<evidence type="ECO:0000259" key="1">
    <source>
        <dbReference type="Pfam" id="PF22479"/>
    </source>
</evidence>
<dbReference type="Proteomes" id="UP000623107">
    <property type="component" value="Unassembled WGS sequence"/>
</dbReference>
<feature type="domain" description="Cyanophage baseplate Pam3 plug gp18" evidence="1">
    <location>
        <begin position="5"/>
        <end position="97"/>
    </location>
</feature>
<reference evidence="2" key="1">
    <citation type="submission" date="2020-04" db="EMBL/GenBank/DDBJ databases">
        <authorList>
            <person name="Sombolestani A."/>
        </authorList>
    </citation>
    <scope>NUCLEOTIDE SEQUENCE</scope>
    <source>
        <strain evidence="2">LMG 31484</strain>
    </source>
</reference>
<evidence type="ECO:0000313" key="2">
    <source>
        <dbReference type="EMBL" id="MBF0858159.1"/>
    </source>
</evidence>
<evidence type="ECO:0000313" key="3">
    <source>
        <dbReference type="Proteomes" id="UP000623107"/>
    </source>
</evidence>
<dbReference type="RefSeq" id="WP_194258943.1">
    <property type="nucleotide sequence ID" value="NZ_JABCQG010000003.1"/>
</dbReference>
<reference evidence="2" key="2">
    <citation type="submission" date="2020-11" db="EMBL/GenBank/DDBJ databases">
        <title>Description of novel Gluconobacter species.</title>
        <authorList>
            <person name="Cleenwerck I."/>
            <person name="Cnockaert M."/>
            <person name="Borremans W."/>
            <person name="Wieme A.D."/>
            <person name="De Vuyst L."/>
            <person name="Vandamme P."/>
        </authorList>
    </citation>
    <scope>NUCLEOTIDE SEQUENCE</scope>
    <source>
        <strain evidence="2">LMG 31484</strain>
    </source>
</reference>
<name>A0ABR9Y2K5_9PROT</name>
<gene>
    <name evidence="2" type="ORF">HKD24_02895</name>
</gene>
<sequence length="101" mass="10866">MTAVQIPLAATASQTLNVILNQQLVRLDVYQRSTGLYMNVWINDAQVVAGAICQNLNPVVHADYLGLGGDFMFVDTQGSDDPAYDGLGARYVLTFVETGNG</sequence>